<evidence type="ECO:0000313" key="3">
    <source>
        <dbReference type="EMBL" id="RGM29534.1"/>
    </source>
</evidence>
<dbReference type="PANTHER" id="PTHR37816:SF3">
    <property type="entry name" value="MODULATES DNA TOPOLOGY"/>
    <property type="match status" value="1"/>
</dbReference>
<name>A0A364UPD1_STAWA</name>
<dbReference type="PANTHER" id="PTHR37816">
    <property type="entry name" value="YALI0E33011P"/>
    <property type="match status" value="1"/>
</dbReference>
<reference evidence="2 5" key="2">
    <citation type="submission" date="2018-08" db="EMBL/GenBank/DDBJ databases">
        <title>Murine metabolic-syndrome-specific gut microbial biobank.</title>
        <authorList>
            <person name="Liu C."/>
        </authorList>
    </citation>
    <scope>NUCLEOTIDE SEQUENCE [LARGE SCALE GENOMIC DNA]</scope>
    <source>
        <strain evidence="2 5">1XD21-27</strain>
    </source>
</reference>
<keyword evidence="6" id="KW-1185">Reference proteome</keyword>
<dbReference type="AlphaFoldDB" id="A0A364UPD1"/>
<reference evidence="1 6" key="3">
    <citation type="submission" date="2020-03" db="EMBL/GenBank/DDBJ databases">
        <title>Comparative genetics of Staphylococcus warneri persistents from caprine mastitis.</title>
        <authorList>
            <person name="Franca C.A."/>
            <person name="Rosa D.S."/>
            <person name="Silva A."/>
            <person name="Rodrigues D.L.N."/>
            <person name="Santos R.G."/>
            <person name="Castillo R.E.H."/>
            <person name="Moreira M.A.S."/>
            <person name="Lima M.C."/>
            <person name="Gouveia G.V."/>
            <person name="Gouveia J.J.S."/>
            <person name="Souza R.F.S."/>
            <person name="Bertram B."/>
            <person name="Azevedo V."/>
            <person name="Costa M."/>
        </authorList>
    </citation>
    <scope>NUCLEOTIDE SEQUENCE [LARGE SCALE GENOMIC DNA]</scope>
    <source>
        <strain evidence="1 6">Cap 9.2</strain>
    </source>
</reference>
<dbReference type="Proteomes" id="UP000814367">
    <property type="component" value="Unassembled WGS sequence"/>
</dbReference>
<comment type="caution">
    <text evidence="3">The sequence shown here is derived from an EMBL/GenBank/DDBJ whole genome shotgun (WGS) entry which is preliminary data.</text>
</comment>
<dbReference type="EMBL" id="QSTD01000005">
    <property type="protein sequence ID" value="RGM29534.1"/>
    <property type="molecule type" value="Genomic_DNA"/>
</dbReference>
<sequence>MYNKVLVIGSPGSGKSALSTHLSKYMSLPLYHLDQINWKDDNQTIEQDELINEIKDILIQQYWIIDGNYIDTLELRVSHAEVVIWLQEKRVTCIWRVLKRYFLHVICKQTIGKNPKTMSLAFLKFIWDFPKINNEQIKKLQHKYPEKLWIIK</sequence>
<dbReference type="SUPFAM" id="SSF52540">
    <property type="entry name" value="P-loop containing nucleoside triphosphate hydrolases"/>
    <property type="match status" value="1"/>
</dbReference>
<dbReference type="Proteomes" id="UP000481807">
    <property type="component" value="Unassembled WGS sequence"/>
</dbReference>
<dbReference type="EMBL" id="QXWP01000005">
    <property type="protein sequence ID" value="NBH31265.1"/>
    <property type="molecule type" value="Genomic_DNA"/>
</dbReference>
<dbReference type="Proteomes" id="UP000261016">
    <property type="component" value="Unassembled WGS sequence"/>
</dbReference>
<reference evidence="3 4" key="1">
    <citation type="submission" date="2018-08" db="EMBL/GenBank/DDBJ databases">
        <title>A genome reference for cultivated species of the human gut microbiota.</title>
        <authorList>
            <person name="Zou Y."/>
            <person name="Xue W."/>
            <person name="Luo G."/>
        </authorList>
    </citation>
    <scope>NUCLEOTIDE SEQUENCE [LARGE SCALE GENOMIC DNA]</scope>
    <source>
        <strain evidence="3 4">OM08-17AT</strain>
    </source>
</reference>
<dbReference type="InterPro" id="IPR052922">
    <property type="entry name" value="Cytidylate_Kinase-2"/>
</dbReference>
<evidence type="ECO:0000313" key="6">
    <source>
        <dbReference type="Proteomes" id="UP000814367"/>
    </source>
</evidence>
<gene>
    <name evidence="2" type="ORF">D3Z30_09750</name>
    <name evidence="3" type="ORF">DXC19_09930</name>
    <name evidence="1" type="ORF">G8J23_01480</name>
</gene>
<dbReference type="Gene3D" id="3.40.50.300">
    <property type="entry name" value="P-loop containing nucleotide triphosphate hydrolases"/>
    <property type="match status" value="1"/>
</dbReference>
<evidence type="ECO:0000313" key="2">
    <source>
        <dbReference type="EMBL" id="NBH31265.1"/>
    </source>
</evidence>
<protein>
    <submittedName>
        <fullName evidence="3">Topology modulation protein</fullName>
    </submittedName>
</protein>
<dbReference type="RefSeq" id="WP_002465925.1">
    <property type="nucleotide sequence ID" value="NZ_CABMFV010000005.1"/>
</dbReference>
<dbReference type="EMBL" id="JAANHJ010000001">
    <property type="protein sequence ID" value="MCG6224687.1"/>
    <property type="molecule type" value="Genomic_DNA"/>
</dbReference>
<dbReference type="InterPro" id="IPR027417">
    <property type="entry name" value="P-loop_NTPase"/>
</dbReference>
<evidence type="ECO:0000313" key="5">
    <source>
        <dbReference type="Proteomes" id="UP000481807"/>
    </source>
</evidence>
<evidence type="ECO:0000313" key="4">
    <source>
        <dbReference type="Proteomes" id="UP000261016"/>
    </source>
</evidence>
<organism evidence="3 4">
    <name type="scientific">Staphylococcus warneri</name>
    <dbReference type="NCBI Taxonomy" id="1292"/>
    <lineage>
        <taxon>Bacteria</taxon>
        <taxon>Bacillati</taxon>
        <taxon>Bacillota</taxon>
        <taxon>Bacilli</taxon>
        <taxon>Bacillales</taxon>
        <taxon>Staphylococcaceae</taxon>
        <taxon>Staphylococcus</taxon>
    </lineage>
</organism>
<accession>A0A364UPD1</accession>
<evidence type="ECO:0000313" key="1">
    <source>
        <dbReference type="EMBL" id="MCG6224687.1"/>
    </source>
</evidence>
<proteinExistence type="predicted"/>